<accession>A0A0L1JTU8</accession>
<feature type="transmembrane region" description="Helical" evidence="1">
    <location>
        <begin position="105"/>
        <end position="126"/>
    </location>
</feature>
<sequence length="167" mass="18711">MRRLIDATRLPVRWAGLTLVLYLVLAGMVFFWLVPHSGGRLPLDVRFPTYSVGEASTYLQLLPFYARDIYAGPVFWVDMLFPPALGVTLALWLKAWGVTLWRVGPLAYVLADWSENFLVGRLLAGLPDLPSVELIQMASYATLGKFVALVCTLALLLVTVLRERMND</sequence>
<feature type="transmembrane region" description="Helical" evidence="1">
    <location>
        <begin position="12"/>
        <end position="34"/>
    </location>
</feature>
<protein>
    <submittedName>
        <fullName evidence="2">Uncharacterized protein</fullName>
    </submittedName>
</protein>
<dbReference type="EMBL" id="AQQZ01000001">
    <property type="protein sequence ID" value="KNG95199.1"/>
    <property type="molecule type" value="Genomic_DNA"/>
</dbReference>
<feature type="transmembrane region" description="Helical" evidence="1">
    <location>
        <begin position="138"/>
        <end position="161"/>
    </location>
</feature>
<evidence type="ECO:0000256" key="1">
    <source>
        <dbReference type="SAM" id="Phobius"/>
    </source>
</evidence>
<dbReference type="OrthoDB" id="5198105at2"/>
<proteinExistence type="predicted"/>
<dbReference type="STRING" id="1317121.ATO11_00715"/>
<organism evidence="2 3">
    <name type="scientific">Pseudaestuariivita atlantica</name>
    <dbReference type="NCBI Taxonomy" id="1317121"/>
    <lineage>
        <taxon>Bacteria</taxon>
        <taxon>Pseudomonadati</taxon>
        <taxon>Pseudomonadota</taxon>
        <taxon>Alphaproteobacteria</taxon>
        <taxon>Rhodobacterales</taxon>
        <taxon>Paracoccaceae</taxon>
        <taxon>Pseudaestuariivita</taxon>
    </lineage>
</organism>
<keyword evidence="1" id="KW-0472">Membrane</keyword>
<name>A0A0L1JTU8_9RHOB</name>
<reference evidence="2 3" key="1">
    <citation type="journal article" date="2015" name="Int. J. Syst. Evol. Microbiol.">
        <title>Aestuariivita atlantica sp. nov., isolated from deep sea sediment of the Atlantic Ocean.</title>
        <authorList>
            <person name="Li G."/>
            <person name="Lai Q."/>
            <person name="Du Y."/>
            <person name="Liu X."/>
            <person name="Sun F."/>
            <person name="Shao Z."/>
        </authorList>
    </citation>
    <scope>NUCLEOTIDE SEQUENCE [LARGE SCALE GENOMIC DNA]</scope>
    <source>
        <strain evidence="2 3">22II-S11-z3</strain>
    </source>
</reference>
<dbReference type="RefSeq" id="WP_050528918.1">
    <property type="nucleotide sequence ID" value="NZ_AQQZ01000001.1"/>
</dbReference>
<gene>
    <name evidence="2" type="ORF">ATO11_00715</name>
</gene>
<dbReference type="Proteomes" id="UP000036938">
    <property type="component" value="Unassembled WGS sequence"/>
</dbReference>
<evidence type="ECO:0000313" key="3">
    <source>
        <dbReference type="Proteomes" id="UP000036938"/>
    </source>
</evidence>
<keyword evidence="3" id="KW-1185">Reference proteome</keyword>
<feature type="transmembrane region" description="Helical" evidence="1">
    <location>
        <begin position="69"/>
        <end position="93"/>
    </location>
</feature>
<evidence type="ECO:0000313" key="2">
    <source>
        <dbReference type="EMBL" id="KNG95199.1"/>
    </source>
</evidence>
<keyword evidence="1" id="KW-0812">Transmembrane</keyword>
<dbReference type="AlphaFoldDB" id="A0A0L1JTU8"/>
<comment type="caution">
    <text evidence="2">The sequence shown here is derived from an EMBL/GenBank/DDBJ whole genome shotgun (WGS) entry which is preliminary data.</text>
</comment>
<keyword evidence="1" id="KW-1133">Transmembrane helix</keyword>